<gene>
    <name evidence="4" type="ORF">Q604_UNBC14310G0001</name>
</gene>
<dbReference type="InterPro" id="IPR039697">
    <property type="entry name" value="Alcohol_dehydrogenase_Fe"/>
</dbReference>
<dbReference type="Pfam" id="PF00465">
    <property type="entry name" value="Fe-ADH"/>
    <property type="match status" value="1"/>
</dbReference>
<protein>
    <submittedName>
        <fullName evidence="4">Iron-containing alcohol dehydrogenase</fullName>
    </submittedName>
</protein>
<evidence type="ECO:0000313" key="4">
    <source>
        <dbReference type="EMBL" id="ETJ31185.1"/>
    </source>
</evidence>
<evidence type="ECO:0000256" key="2">
    <source>
        <dbReference type="ARBA" id="ARBA00023002"/>
    </source>
</evidence>
<evidence type="ECO:0000256" key="1">
    <source>
        <dbReference type="ARBA" id="ARBA00007358"/>
    </source>
</evidence>
<reference evidence="4" key="1">
    <citation type="submission" date="2013-12" db="EMBL/GenBank/DDBJ databases">
        <title>A Varibaculum cambriense genome reconstructed from a premature infant gut community with otherwise low bacterial novelty that shifts toward anaerobic metabolism during the third week of life.</title>
        <authorList>
            <person name="Brown C.T."/>
            <person name="Sharon I."/>
            <person name="Thomas B.C."/>
            <person name="Castelle C.J."/>
            <person name="Morowitz M.J."/>
            <person name="Banfield J.F."/>
        </authorList>
    </citation>
    <scope>NUCLEOTIDE SEQUENCE</scope>
</reference>
<dbReference type="EMBL" id="AZMM01014310">
    <property type="protein sequence ID" value="ETJ31185.1"/>
    <property type="molecule type" value="Genomic_DNA"/>
</dbReference>
<keyword evidence="2" id="KW-0560">Oxidoreductase</keyword>
<comment type="similarity">
    <text evidence="1">Belongs to the iron-containing alcohol dehydrogenase family.</text>
</comment>
<comment type="caution">
    <text evidence="4">The sequence shown here is derived from an EMBL/GenBank/DDBJ whole genome shotgun (WGS) entry which is preliminary data.</text>
</comment>
<proteinExistence type="inferred from homology"/>
<dbReference type="SUPFAM" id="SSF56796">
    <property type="entry name" value="Dehydroquinate synthase-like"/>
    <property type="match status" value="1"/>
</dbReference>
<feature type="non-terminal residue" evidence="4">
    <location>
        <position position="1"/>
    </location>
</feature>
<organism evidence="4">
    <name type="scientific">human gut metagenome</name>
    <dbReference type="NCBI Taxonomy" id="408170"/>
    <lineage>
        <taxon>unclassified sequences</taxon>
        <taxon>metagenomes</taxon>
        <taxon>organismal metagenomes</taxon>
    </lineage>
</organism>
<dbReference type="GO" id="GO:0004022">
    <property type="term" value="F:alcohol dehydrogenase (NAD+) activity"/>
    <property type="evidence" value="ECO:0007669"/>
    <property type="project" value="TreeGrafter"/>
</dbReference>
<evidence type="ECO:0000259" key="3">
    <source>
        <dbReference type="Pfam" id="PF00465"/>
    </source>
</evidence>
<dbReference type="PANTHER" id="PTHR11496:SF102">
    <property type="entry name" value="ALCOHOL DEHYDROGENASE 4"/>
    <property type="match status" value="1"/>
</dbReference>
<dbReference type="Gene3D" id="3.40.50.1970">
    <property type="match status" value="1"/>
</dbReference>
<name>W1XNZ2_9ZZZZ</name>
<dbReference type="PANTHER" id="PTHR11496">
    <property type="entry name" value="ALCOHOL DEHYDROGENASE"/>
    <property type="match status" value="1"/>
</dbReference>
<feature type="domain" description="Alcohol dehydrogenase iron-type/glycerol dehydrogenase GldA" evidence="3">
    <location>
        <begin position="1"/>
        <end position="82"/>
    </location>
</feature>
<dbReference type="InterPro" id="IPR001670">
    <property type="entry name" value="ADH_Fe/GldA"/>
</dbReference>
<dbReference type="GO" id="GO:0046872">
    <property type="term" value="F:metal ion binding"/>
    <property type="evidence" value="ECO:0007669"/>
    <property type="project" value="InterPro"/>
</dbReference>
<dbReference type="AlphaFoldDB" id="W1XNZ2"/>
<sequence>DRVTAKLDAAHIEHVLFDQVDANPLTTTALDGAALAKSESCDMVVAIGGGSIMDCAKGIAFMSVNEGDINDYIFNRKTSDKALP</sequence>
<accession>W1XNZ2</accession>